<protein>
    <submittedName>
        <fullName evidence="1">Uncharacterized protein</fullName>
    </submittedName>
</protein>
<comment type="caution">
    <text evidence="1">The sequence shown here is derived from an EMBL/GenBank/DDBJ whole genome shotgun (WGS) entry which is preliminary data.</text>
</comment>
<accession>A0ACB7WAX4</accession>
<dbReference type="Proteomes" id="UP000827976">
    <property type="component" value="Chromosome 4"/>
</dbReference>
<proteinExistence type="predicted"/>
<gene>
    <name evidence="1" type="ORF">IHE45_04G028800</name>
</gene>
<evidence type="ECO:0000313" key="1">
    <source>
        <dbReference type="EMBL" id="KAH7685269.1"/>
    </source>
</evidence>
<dbReference type="EMBL" id="CM037014">
    <property type="protein sequence ID" value="KAH7685269.1"/>
    <property type="molecule type" value="Genomic_DNA"/>
</dbReference>
<name>A0ACB7WAX4_DIOAL</name>
<keyword evidence="2" id="KW-1185">Reference proteome</keyword>
<sequence length="77" mass="8797">MGFINLSCLVSSFSKISPKDEEASSSKPSLNKSVNSDHKHQQEKDNERKKKKKERSRVEEAAMTTPYFAFHSRPGLR</sequence>
<reference evidence="2" key="1">
    <citation type="journal article" date="2022" name="Nat. Commun.">
        <title>Chromosome evolution and the genetic basis of agronomically important traits in greater yam.</title>
        <authorList>
            <person name="Bredeson J.V."/>
            <person name="Lyons J.B."/>
            <person name="Oniyinde I.O."/>
            <person name="Okereke N.R."/>
            <person name="Kolade O."/>
            <person name="Nnabue I."/>
            <person name="Nwadili C.O."/>
            <person name="Hribova E."/>
            <person name="Parker M."/>
            <person name="Nwogha J."/>
            <person name="Shu S."/>
            <person name="Carlson J."/>
            <person name="Kariba R."/>
            <person name="Muthemba S."/>
            <person name="Knop K."/>
            <person name="Barton G.J."/>
            <person name="Sherwood A.V."/>
            <person name="Lopez-Montes A."/>
            <person name="Asiedu R."/>
            <person name="Jamnadass R."/>
            <person name="Muchugi A."/>
            <person name="Goodstein D."/>
            <person name="Egesi C.N."/>
            <person name="Featherston J."/>
            <person name="Asfaw A."/>
            <person name="Simpson G.G."/>
            <person name="Dolezel J."/>
            <person name="Hendre P.S."/>
            <person name="Van Deynze A."/>
            <person name="Kumar P.L."/>
            <person name="Obidiegwu J.E."/>
            <person name="Bhattacharjee R."/>
            <person name="Rokhsar D.S."/>
        </authorList>
    </citation>
    <scope>NUCLEOTIDE SEQUENCE [LARGE SCALE GENOMIC DNA]</scope>
    <source>
        <strain evidence="2">cv. TDa95/00328</strain>
    </source>
</reference>
<evidence type="ECO:0000313" key="2">
    <source>
        <dbReference type="Proteomes" id="UP000827976"/>
    </source>
</evidence>
<organism evidence="1 2">
    <name type="scientific">Dioscorea alata</name>
    <name type="common">Purple yam</name>
    <dbReference type="NCBI Taxonomy" id="55571"/>
    <lineage>
        <taxon>Eukaryota</taxon>
        <taxon>Viridiplantae</taxon>
        <taxon>Streptophyta</taxon>
        <taxon>Embryophyta</taxon>
        <taxon>Tracheophyta</taxon>
        <taxon>Spermatophyta</taxon>
        <taxon>Magnoliopsida</taxon>
        <taxon>Liliopsida</taxon>
        <taxon>Dioscoreales</taxon>
        <taxon>Dioscoreaceae</taxon>
        <taxon>Dioscorea</taxon>
    </lineage>
</organism>